<keyword evidence="6 12" id="KW-0347">Helicase</keyword>
<dbReference type="GO" id="GO:0006269">
    <property type="term" value="P:DNA replication, synthesis of primer"/>
    <property type="evidence" value="ECO:0007669"/>
    <property type="project" value="UniProtKB-KW"/>
</dbReference>
<evidence type="ECO:0000259" key="14">
    <source>
        <dbReference type="PROSITE" id="PS51194"/>
    </source>
</evidence>
<keyword evidence="16" id="KW-1185">Reference proteome</keyword>
<dbReference type="InterPro" id="IPR041222">
    <property type="entry name" value="PriA_3primeBD"/>
</dbReference>
<dbReference type="Pfam" id="PF18319">
    <property type="entry name" value="Zn_ribbon_PriA"/>
    <property type="match status" value="1"/>
</dbReference>
<comment type="function">
    <text evidence="12">Initiates the restart of stalled replication forks, which reloads the replicative helicase on sites other than the origin of replication. Recognizes and binds to abandoned replication forks and remodels them to uncover a helicase loading site. Promotes assembly of the primosome at these replication forks.</text>
</comment>
<dbReference type="Pfam" id="PF18074">
    <property type="entry name" value="PriA_C"/>
    <property type="match status" value="1"/>
</dbReference>
<dbReference type="Pfam" id="PF00270">
    <property type="entry name" value="DEAD"/>
    <property type="match status" value="1"/>
</dbReference>
<evidence type="ECO:0000256" key="12">
    <source>
        <dbReference type="HAMAP-Rule" id="MF_00983"/>
    </source>
</evidence>
<dbReference type="GO" id="GO:0006302">
    <property type="term" value="P:double-strand break repair"/>
    <property type="evidence" value="ECO:0007669"/>
    <property type="project" value="InterPro"/>
</dbReference>
<evidence type="ECO:0000259" key="13">
    <source>
        <dbReference type="PROSITE" id="PS51192"/>
    </source>
</evidence>
<evidence type="ECO:0000256" key="1">
    <source>
        <dbReference type="ARBA" id="ARBA00022515"/>
    </source>
</evidence>
<dbReference type="InterPro" id="IPR001650">
    <property type="entry name" value="Helicase_C-like"/>
</dbReference>
<feature type="binding site" evidence="12">
    <location>
        <position position="446"/>
    </location>
    <ligand>
        <name>Zn(2+)</name>
        <dbReference type="ChEBI" id="CHEBI:29105"/>
        <label>2</label>
    </ligand>
</feature>
<feature type="binding site" evidence="12">
    <location>
        <position position="477"/>
    </location>
    <ligand>
        <name>Zn(2+)</name>
        <dbReference type="ChEBI" id="CHEBI:29105"/>
        <label>1</label>
    </ligand>
</feature>
<dbReference type="SUPFAM" id="SSF52540">
    <property type="entry name" value="P-loop containing nucleoside triphosphate hydrolases"/>
    <property type="match status" value="2"/>
</dbReference>
<dbReference type="GO" id="GO:0043138">
    <property type="term" value="F:3'-5' DNA helicase activity"/>
    <property type="evidence" value="ECO:0007669"/>
    <property type="project" value="UniProtKB-EC"/>
</dbReference>
<reference evidence="15 16" key="1">
    <citation type="journal article" date="2014" name="PLoS ONE">
        <title>Physiological and genomic features of a novel sulfur-oxidizing gammaproteobacterium belonging to a previously uncultivated symbiotic lineage isolated from a hydrothermal vent.</title>
        <authorList>
            <person name="Nunoura T."/>
            <person name="Takaki Y."/>
            <person name="Kazama H."/>
            <person name="Kakuta J."/>
            <person name="Shimamura S."/>
            <person name="Makita H."/>
            <person name="Hirai M."/>
            <person name="Miyazaki M."/>
            <person name="Takai K."/>
        </authorList>
    </citation>
    <scope>NUCLEOTIDE SEQUENCE [LARGE SCALE GENOMIC DNA]</scope>
    <source>
        <strain evidence="15 16">Hiromi1</strain>
    </source>
</reference>
<dbReference type="InterPro" id="IPR014001">
    <property type="entry name" value="Helicase_ATP-bd"/>
</dbReference>
<name>A0A7U6GG37_9GAMM</name>
<keyword evidence="3 12" id="KW-0479">Metal-binding</keyword>
<dbReference type="EC" id="5.6.2.4" evidence="12"/>
<comment type="catalytic activity">
    <reaction evidence="12">
        <text>Couples ATP hydrolysis with the unwinding of duplex DNA by translocating in the 3'-5' direction.</text>
        <dbReference type="EC" id="5.6.2.4"/>
    </reaction>
</comment>
<evidence type="ECO:0000256" key="3">
    <source>
        <dbReference type="ARBA" id="ARBA00022723"/>
    </source>
</evidence>
<dbReference type="HAMAP" id="MF_00983">
    <property type="entry name" value="PriA"/>
    <property type="match status" value="1"/>
</dbReference>
<evidence type="ECO:0000256" key="8">
    <source>
        <dbReference type="ARBA" id="ARBA00022840"/>
    </source>
</evidence>
<dbReference type="Pfam" id="PF00271">
    <property type="entry name" value="Helicase_C"/>
    <property type="match status" value="1"/>
</dbReference>
<evidence type="ECO:0000313" key="16">
    <source>
        <dbReference type="Proteomes" id="UP000031631"/>
    </source>
</evidence>
<dbReference type="PROSITE" id="PS51194">
    <property type="entry name" value="HELICASE_CTER"/>
    <property type="match status" value="1"/>
</dbReference>
<accession>A0A7U6GG37</accession>
<dbReference type="FunFam" id="3.40.50.300:FF:000489">
    <property type="entry name" value="Primosome assembly protein PriA"/>
    <property type="match status" value="1"/>
</dbReference>
<dbReference type="SMART" id="SM00490">
    <property type="entry name" value="HELICc"/>
    <property type="match status" value="1"/>
</dbReference>
<dbReference type="GO" id="GO:0003677">
    <property type="term" value="F:DNA binding"/>
    <property type="evidence" value="ECO:0007669"/>
    <property type="project" value="UniProtKB-UniRule"/>
</dbReference>
<dbReference type="InterPro" id="IPR027417">
    <property type="entry name" value="P-loop_NTPase"/>
</dbReference>
<evidence type="ECO:0000256" key="10">
    <source>
        <dbReference type="ARBA" id="ARBA00023235"/>
    </source>
</evidence>
<evidence type="ECO:0000256" key="7">
    <source>
        <dbReference type="ARBA" id="ARBA00022833"/>
    </source>
</evidence>
<organism evidence="15 16">
    <name type="scientific">Thiolapillus brandeum</name>
    <dbReference type="NCBI Taxonomy" id="1076588"/>
    <lineage>
        <taxon>Bacteria</taxon>
        <taxon>Pseudomonadati</taxon>
        <taxon>Pseudomonadota</taxon>
        <taxon>Gammaproteobacteria</taxon>
        <taxon>Chromatiales</taxon>
        <taxon>Sedimenticolaceae</taxon>
        <taxon>Thiolapillus</taxon>
    </lineage>
</organism>
<dbReference type="Gene3D" id="3.40.1440.60">
    <property type="entry name" value="PriA, 3(prime) DNA-binding domain"/>
    <property type="match status" value="1"/>
</dbReference>
<keyword evidence="9 12" id="KW-0238">DNA-binding</keyword>
<feature type="binding site" evidence="12">
    <location>
        <position position="440"/>
    </location>
    <ligand>
        <name>Zn(2+)</name>
        <dbReference type="ChEBI" id="CHEBI:29105"/>
        <label>1</label>
    </ligand>
</feature>
<dbReference type="KEGG" id="tbn:TBH_C0045"/>
<feature type="binding site" evidence="12">
    <location>
        <position position="437"/>
    </location>
    <ligand>
        <name>Zn(2+)</name>
        <dbReference type="ChEBI" id="CHEBI:29105"/>
        <label>1</label>
    </ligand>
</feature>
<keyword evidence="5 12" id="KW-0378">Hydrolase</keyword>
<evidence type="ECO:0000256" key="9">
    <source>
        <dbReference type="ARBA" id="ARBA00023125"/>
    </source>
</evidence>
<dbReference type="GO" id="GO:0016787">
    <property type="term" value="F:hydrolase activity"/>
    <property type="evidence" value="ECO:0007669"/>
    <property type="project" value="UniProtKB-KW"/>
</dbReference>
<dbReference type="InterPro" id="IPR041236">
    <property type="entry name" value="PriA_C"/>
</dbReference>
<keyword evidence="4 12" id="KW-0547">Nucleotide-binding</keyword>
<dbReference type="GO" id="GO:0006270">
    <property type="term" value="P:DNA replication initiation"/>
    <property type="evidence" value="ECO:0007669"/>
    <property type="project" value="TreeGrafter"/>
</dbReference>
<dbReference type="CDD" id="cd17929">
    <property type="entry name" value="DEXHc_priA"/>
    <property type="match status" value="1"/>
</dbReference>
<dbReference type="PROSITE" id="PS51192">
    <property type="entry name" value="HELICASE_ATP_BIND_1"/>
    <property type="match status" value="1"/>
</dbReference>
<protein>
    <recommendedName>
        <fullName evidence="12">Replication restart protein PriA</fullName>
    </recommendedName>
    <alternativeName>
        <fullName evidence="12">ATP-dependent DNA helicase PriA</fullName>
        <ecNumber evidence="12">5.6.2.4</ecNumber>
    </alternativeName>
    <alternativeName>
        <fullName evidence="12">DNA 3'-5' helicase PriA</fullName>
    </alternativeName>
</protein>
<dbReference type="GO" id="GO:0008270">
    <property type="term" value="F:zinc ion binding"/>
    <property type="evidence" value="ECO:0007669"/>
    <property type="project" value="UniProtKB-UniRule"/>
</dbReference>
<evidence type="ECO:0000256" key="6">
    <source>
        <dbReference type="ARBA" id="ARBA00022806"/>
    </source>
</evidence>
<sequence length="732" mass="80471">MNSPILRLALPAPVFGLFDYLPPAGLDPALLQPGQRLMVPFGPSERCGLLVEIGTDSEIPGSRLKAARVLLDEQPLLDKTQMDFLRWAAAYYHHPQGEVLMSALPVRLRKGKALLKPRPDHVFLLQEPDEVADALKKRAPRQYEILCWLRDKGGSARLEDFRRQFPSGRSILNALRLRGCVDLGIGEAVPGVLQTPAHELEPEQQAALDAVTANLDEYGAFLLDGVTGSGKTEVYFHIAEQVLARGRSVLLLVPEISLTPQLVRRVARRLAVRVAVMHSGLSDGEREQAWQLARSGEARMVLGTRSAVFASLPDLGLVLVDEEHDASYKQQEGFRYSARDMALVRASRAACPVVLGSATPSLESLRNAMDGRYGWLRLTRRAGGARAPRMQVLDVRNQRLAAGLSPVVLQALEQTLARGEQALVFLNRRGYAPVLSCYGCGWLSDCPRCDARQTLHLGQGKLICHHCGNERIQPKTCPSCGSSEIHPLGQGTEQLEETLKQRFPEYPLVRIDRDAASRKGTLERLLARVKEGGAGLLVGTQMLAKGHHFPNLTLVVMVDVDSGLFSADFRSAERMAQLIVQVAGRAGRAELPGRVLLQTRFPDHPLLRSLVEEDYNAFARRALKEREMAGLPPCSSQALIRASARSLEIAEGFLEQAAELAGRSADGRVAVWGPVPAPMRKRAGRHRAQLLLQTGQRPELQRLLDLLVPALSSLPDAGRVRWSVDVDPVDLY</sequence>
<dbReference type="GO" id="GO:0006310">
    <property type="term" value="P:DNA recombination"/>
    <property type="evidence" value="ECO:0007669"/>
    <property type="project" value="InterPro"/>
</dbReference>
<dbReference type="NCBIfam" id="NF004067">
    <property type="entry name" value="PRK05580.1-4"/>
    <property type="match status" value="1"/>
</dbReference>
<proteinExistence type="inferred from homology"/>
<feature type="binding site" evidence="12">
    <location>
        <position position="449"/>
    </location>
    <ligand>
        <name>Zn(2+)</name>
        <dbReference type="ChEBI" id="CHEBI:29105"/>
        <label>2</label>
    </ligand>
</feature>
<comment type="catalytic activity">
    <reaction evidence="11 12">
        <text>ATP + H2O = ADP + phosphate + H(+)</text>
        <dbReference type="Rhea" id="RHEA:13065"/>
        <dbReference type="ChEBI" id="CHEBI:15377"/>
        <dbReference type="ChEBI" id="CHEBI:15378"/>
        <dbReference type="ChEBI" id="CHEBI:30616"/>
        <dbReference type="ChEBI" id="CHEBI:43474"/>
        <dbReference type="ChEBI" id="CHEBI:456216"/>
        <dbReference type="EC" id="5.6.2.4"/>
    </reaction>
</comment>
<feature type="binding site" evidence="12">
    <location>
        <position position="480"/>
    </location>
    <ligand>
        <name>Zn(2+)</name>
        <dbReference type="ChEBI" id="CHEBI:29105"/>
        <label>1</label>
    </ligand>
</feature>
<comment type="similarity">
    <text evidence="12">Belongs to the helicase family. PriA subfamily.</text>
</comment>
<dbReference type="Pfam" id="PF17764">
    <property type="entry name" value="PriA_3primeBD"/>
    <property type="match status" value="1"/>
</dbReference>
<keyword evidence="7 12" id="KW-0862">Zinc</keyword>
<comment type="cofactor">
    <cofactor evidence="12">
        <name>Zn(2+)</name>
        <dbReference type="ChEBI" id="CHEBI:29105"/>
    </cofactor>
    <text evidence="12">Binds 2 zinc ions per subunit.</text>
</comment>
<dbReference type="AlphaFoldDB" id="A0A7U6GG37"/>
<dbReference type="PANTHER" id="PTHR30580:SF0">
    <property type="entry name" value="PRIMOSOMAL PROTEIN N"/>
    <property type="match status" value="1"/>
</dbReference>
<dbReference type="EMBL" id="AP012273">
    <property type="protein sequence ID" value="BAO42994.1"/>
    <property type="molecule type" value="Genomic_DNA"/>
</dbReference>
<dbReference type="InterPro" id="IPR005259">
    <property type="entry name" value="PriA"/>
</dbReference>
<dbReference type="RefSeq" id="WP_172649434.1">
    <property type="nucleotide sequence ID" value="NZ_AP012273.1"/>
</dbReference>
<keyword evidence="10 12" id="KW-0413">Isomerase</keyword>
<comment type="subunit">
    <text evidence="12">Component of the replication restart primosome.</text>
</comment>
<keyword evidence="8 12" id="KW-0067">ATP-binding</keyword>
<dbReference type="InterPro" id="IPR011545">
    <property type="entry name" value="DEAD/DEAH_box_helicase_dom"/>
</dbReference>
<keyword evidence="2 12" id="KW-0235">DNA replication</keyword>
<dbReference type="NCBIfam" id="TIGR00595">
    <property type="entry name" value="priA"/>
    <property type="match status" value="1"/>
</dbReference>
<evidence type="ECO:0000313" key="15">
    <source>
        <dbReference type="EMBL" id="BAO42994.1"/>
    </source>
</evidence>
<evidence type="ECO:0000256" key="11">
    <source>
        <dbReference type="ARBA" id="ARBA00048988"/>
    </source>
</evidence>
<dbReference type="PANTHER" id="PTHR30580">
    <property type="entry name" value="PRIMOSOMAL PROTEIN N"/>
    <property type="match status" value="1"/>
</dbReference>
<dbReference type="CDD" id="cd18804">
    <property type="entry name" value="SF2_C_priA"/>
    <property type="match status" value="1"/>
</dbReference>
<evidence type="ECO:0000256" key="5">
    <source>
        <dbReference type="ARBA" id="ARBA00022801"/>
    </source>
</evidence>
<dbReference type="InterPro" id="IPR042115">
    <property type="entry name" value="PriA_3primeBD_sf"/>
</dbReference>
<keyword evidence="1 12" id="KW-0639">Primosome</keyword>
<feature type="binding site" evidence="12">
    <location>
        <position position="467"/>
    </location>
    <ligand>
        <name>Zn(2+)</name>
        <dbReference type="ChEBI" id="CHEBI:29105"/>
        <label>2</label>
    </ligand>
</feature>
<dbReference type="GO" id="GO:1990077">
    <property type="term" value="C:primosome complex"/>
    <property type="evidence" value="ECO:0007669"/>
    <property type="project" value="UniProtKB-UniRule"/>
</dbReference>
<gene>
    <name evidence="12" type="primary">priA</name>
    <name evidence="15" type="ORF">TBH_C0045</name>
</gene>
<evidence type="ECO:0000256" key="2">
    <source>
        <dbReference type="ARBA" id="ARBA00022705"/>
    </source>
</evidence>
<feature type="binding site" evidence="12">
    <location>
        <position position="464"/>
    </location>
    <ligand>
        <name>Zn(2+)</name>
        <dbReference type="ChEBI" id="CHEBI:29105"/>
        <label>2</label>
    </ligand>
</feature>
<feature type="domain" description="Helicase C-terminal" evidence="14">
    <location>
        <begin position="450"/>
        <end position="629"/>
    </location>
</feature>
<evidence type="ECO:0000256" key="4">
    <source>
        <dbReference type="ARBA" id="ARBA00022741"/>
    </source>
</evidence>
<dbReference type="FunFam" id="3.40.1440.60:FF:000001">
    <property type="entry name" value="Primosomal protein N"/>
    <property type="match status" value="1"/>
</dbReference>
<feature type="domain" description="Helicase ATP-binding" evidence="13">
    <location>
        <begin position="212"/>
        <end position="378"/>
    </location>
</feature>
<dbReference type="Gene3D" id="3.40.50.300">
    <property type="entry name" value="P-loop containing nucleotide triphosphate hydrolases"/>
    <property type="match status" value="2"/>
</dbReference>
<dbReference type="SMART" id="SM00487">
    <property type="entry name" value="DEXDc"/>
    <property type="match status" value="1"/>
</dbReference>
<dbReference type="Proteomes" id="UP000031631">
    <property type="component" value="Chromosome"/>
</dbReference>
<dbReference type="InterPro" id="IPR040498">
    <property type="entry name" value="PriA_CRR"/>
</dbReference>
<dbReference type="GO" id="GO:0005524">
    <property type="term" value="F:ATP binding"/>
    <property type="evidence" value="ECO:0007669"/>
    <property type="project" value="UniProtKB-UniRule"/>
</dbReference>